<keyword evidence="11" id="KW-1185">Reference proteome</keyword>
<comment type="subcellular location">
    <subcellularLocation>
        <location evidence="5">Cytoplasm</location>
    </subcellularLocation>
</comment>
<protein>
    <recommendedName>
        <fullName evidence="5 6">Pyrroline-5-carboxylate reductase</fullName>
        <shortName evidence="5">P5C reductase</shortName>
        <shortName evidence="5">P5CR</shortName>
        <ecNumber evidence="5 6">1.5.1.2</ecNumber>
    </recommendedName>
    <alternativeName>
        <fullName evidence="5">PCA reductase</fullName>
    </alternativeName>
</protein>
<dbReference type="SUPFAM" id="SSF48179">
    <property type="entry name" value="6-phosphogluconate dehydrogenase C-terminal domain-like"/>
    <property type="match status" value="1"/>
</dbReference>
<keyword evidence="4 5" id="KW-0560">Oxidoreductase</keyword>
<dbReference type="HOGENOM" id="CLU_042344_3_1_9"/>
<dbReference type="HAMAP" id="MF_01925">
    <property type="entry name" value="P5C_reductase"/>
    <property type="match status" value="1"/>
</dbReference>
<feature type="domain" description="Pyrroline-5-carboxylate reductase dimerisation" evidence="9">
    <location>
        <begin position="191"/>
        <end position="295"/>
    </location>
</feature>
<evidence type="ECO:0000256" key="5">
    <source>
        <dbReference type="HAMAP-Rule" id="MF_01925"/>
    </source>
</evidence>
<dbReference type="FunCoup" id="C2KUV1">
    <property type="interactions" value="343"/>
</dbReference>
<evidence type="ECO:0000256" key="1">
    <source>
        <dbReference type="ARBA" id="ARBA00005525"/>
    </source>
</evidence>
<dbReference type="NCBIfam" id="TIGR00112">
    <property type="entry name" value="proC"/>
    <property type="match status" value="1"/>
</dbReference>
<comment type="caution">
    <text evidence="10">The sequence shown here is derived from an EMBL/GenBank/DDBJ whole genome shotgun (WGS) entry which is preliminary data.</text>
</comment>
<dbReference type="Pfam" id="PF03807">
    <property type="entry name" value="F420_oxidored"/>
    <property type="match status" value="1"/>
</dbReference>
<dbReference type="Proteomes" id="UP000004121">
    <property type="component" value="Unassembled WGS sequence"/>
</dbReference>
<dbReference type="GO" id="GO:0005737">
    <property type="term" value="C:cytoplasm"/>
    <property type="evidence" value="ECO:0007669"/>
    <property type="project" value="UniProtKB-SubCell"/>
</dbReference>
<evidence type="ECO:0000256" key="2">
    <source>
        <dbReference type="ARBA" id="ARBA00022650"/>
    </source>
</evidence>
<comment type="function">
    <text evidence="5">Catalyzes the reduction of 1-pyrroline-5-carboxylate (PCA) to L-proline.</text>
</comment>
<evidence type="ECO:0000256" key="3">
    <source>
        <dbReference type="ARBA" id="ARBA00022857"/>
    </source>
</evidence>
<dbReference type="InterPro" id="IPR000304">
    <property type="entry name" value="Pyrroline-COOH_reductase"/>
</dbReference>
<feature type="binding site" evidence="7">
    <location>
        <position position="86"/>
    </location>
    <ligand>
        <name>NADPH</name>
        <dbReference type="ChEBI" id="CHEBI:57783"/>
    </ligand>
</feature>
<comment type="pathway">
    <text evidence="5">Amino-acid biosynthesis; L-proline biosynthesis; L-proline from L-glutamate 5-semialdehyde: step 1/1.</text>
</comment>
<reference evidence="10 11" key="1">
    <citation type="submission" date="2009-04" db="EMBL/GenBank/DDBJ databases">
        <authorList>
            <person name="Qin X."/>
            <person name="Bachman B."/>
            <person name="Battles P."/>
            <person name="Bell A."/>
            <person name="Bess C."/>
            <person name="Bickham C."/>
            <person name="Chaboub L."/>
            <person name="Chen D."/>
            <person name="Coyle M."/>
            <person name="Deiros D.R."/>
            <person name="Dinh H."/>
            <person name="Forbes L."/>
            <person name="Fowler G."/>
            <person name="Francisco L."/>
            <person name="Fu Q."/>
            <person name="Gubbala S."/>
            <person name="Hale W."/>
            <person name="Han Y."/>
            <person name="Hemphill L."/>
            <person name="Highlander S.K."/>
            <person name="Hirani K."/>
            <person name="Hogues M."/>
            <person name="Jackson L."/>
            <person name="Jakkamsetti A."/>
            <person name="Javaid M."/>
            <person name="Jiang H."/>
            <person name="Korchina V."/>
            <person name="Kovar C."/>
            <person name="Lara F."/>
            <person name="Lee S."/>
            <person name="Mata R."/>
            <person name="Mathew T."/>
            <person name="Moen C."/>
            <person name="Morales K."/>
            <person name="Munidasa M."/>
            <person name="Nazareth L."/>
            <person name="Ngo R."/>
            <person name="Nguyen L."/>
            <person name="Okwuonu G."/>
            <person name="Ongeri F."/>
            <person name="Patil S."/>
            <person name="Petrosino J."/>
            <person name="Pham C."/>
            <person name="Pham P."/>
            <person name="Pu L.-L."/>
            <person name="Puazo M."/>
            <person name="Raj R."/>
            <person name="Reid J."/>
            <person name="Rouhana J."/>
            <person name="Saada N."/>
            <person name="Shang Y."/>
            <person name="Simmons D."/>
            <person name="Thornton R."/>
            <person name="Warren J."/>
            <person name="Weissenberger G."/>
            <person name="Zhang J."/>
            <person name="Zhang L."/>
            <person name="Zhou C."/>
            <person name="Zhu D."/>
            <person name="Muzny D."/>
            <person name="Worley K."/>
            <person name="Gibbs R."/>
        </authorList>
    </citation>
    <scope>NUCLEOTIDE SEQUENCE [LARGE SCALE GENOMIC DNA]</scope>
    <source>
        <strain evidence="10 11">F0268</strain>
    </source>
</reference>
<organism evidence="10 11">
    <name type="scientific">Oribacterium sinus F0268</name>
    <dbReference type="NCBI Taxonomy" id="585501"/>
    <lineage>
        <taxon>Bacteria</taxon>
        <taxon>Bacillati</taxon>
        <taxon>Bacillota</taxon>
        <taxon>Clostridia</taxon>
        <taxon>Lachnospirales</taxon>
        <taxon>Lachnospiraceae</taxon>
        <taxon>Oribacterium</taxon>
    </lineage>
</organism>
<keyword evidence="2 5" id="KW-0641">Proline biosynthesis</keyword>
<comment type="catalytic activity">
    <reaction evidence="5">
        <text>L-proline + NADP(+) = (S)-1-pyrroline-5-carboxylate + NADPH + 2 H(+)</text>
        <dbReference type="Rhea" id="RHEA:14109"/>
        <dbReference type="ChEBI" id="CHEBI:15378"/>
        <dbReference type="ChEBI" id="CHEBI:17388"/>
        <dbReference type="ChEBI" id="CHEBI:57783"/>
        <dbReference type="ChEBI" id="CHEBI:58349"/>
        <dbReference type="ChEBI" id="CHEBI:60039"/>
        <dbReference type="EC" id="1.5.1.2"/>
    </reaction>
</comment>
<dbReference type="STRING" id="585501.HMPREF6123_0270"/>
<name>C2KUV1_9FIRM</name>
<evidence type="ECO:0000313" key="11">
    <source>
        <dbReference type="Proteomes" id="UP000004121"/>
    </source>
</evidence>
<keyword evidence="3 5" id="KW-0521">NADP</keyword>
<dbReference type="Pfam" id="PF14748">
    <property type="entry name" value="P5CR_dimer"/>
    <property type="match status" value="1"/>
</dbReference>
<dbReference type="SUPFAM" id="SSF51735">
    <property type="entry name" value="NAD(P)-binding Rossmann-fold domains"/>
    <property type="match status" value="1"/>
</dbReference>
<comment type="catalytic activity">
    <reaction evidence="5">
        <text>L-proline + NAD(+) = (S)-1-pyrroline-5-carboxylate + NADH + 2 H(+)</text>
        <dbReference type="Rhea" id="RHEA:14105"/>
        <dbReference type="ChEBI" id="CHEBI:15378"/>
        <dbReference type="ChEBI" id="CHEBI:17388"/>
        <dbReference type="ChEBI" id="CHEBI:57540"/>
        <dbReference type="ChEBI" id="CHEBI:57945"/>
        <dbReference type="ChEBI" id="CHEBI:60039"/>
        <dbReference type="EC" id="1.5.1.2"/>
    </reaction>
</comment>
<evidence type="ECO:0000313" key="10">
    <source>
        <dbReference type="EMBL" id="EEJ52440.1"/>
    </source>
</evidence>
<feature type="binding site" evidence="7">
    <location>
        <begin position="99"/>
        <end position="102"/>
    </location>
    <ligand>
        <name>NADP(+)</name>
        <dbReference type="ChEBI" id="CHEBI:58349"/>
    </ligand>
</feature>
<dbReference type="EC" id="1.5.1.2" evidence="5 6"/>
<dbReference type="InterPro" id="IPR036291">
    <property type="entry name" value="NAD(P)-bd_dom_sf"/>
</dbReference>
<dbReference type="AlphaFoldDB" id="C2KUV1"/>
<keyword evidence="5" id="KW-0963">Cytoplasm</keyword>
<accession>C2KUV1</accession>
<sequence length="297" mass="32693">MQVTELKKLSVMKCTKLRSVKREIGKEFQMAKTIGFLGGGNMATGIIGGLIDRKSYEPKNIFVREINKDRAAWLQKQFGLSIVESNEELAGKTDLIVFAVKPQDGEKAGKELAPYLKRQKTIVSILAGSQIEKLHAWLGENVSIARIMPNTMIESQRGYSALTFDPSFDDTKKKEVRGITESIGKTLEIPESQFDAFTASSCAGPEWLILYAGALVDAGVKTGLNRDDVRKIVIENLIATGKVLENTDRHFYQITDEMNTPGGIGIAGLHTWQKAGLHGTIMDAVEAAYKRTTELGK</sequence>
<dbReference type="PIRSF" id="PIRSF000193">
    <property type="entry name" value="Pyrrol-5-carb_rd"/>
    <property type="match status" value="1"/>
</dbReference>
<dbReference type="InterPro" id="IPR028939">
    <property type="entry name" value="P5C_Rdtase_cat_N"/>
</dbReference>
<evidence type="ECO:0000256" key="6">
    <source>
        <dbReference type="NCBIfam" id="TIGR00112"/>
    </source>
</evidence>
<dbReference type="Gene3D" id="3.40.50.720">
    <property type="entry name" value="NAD(P)-binding Rossmann-like Domain"/>
    <property type="match status" value="1"/>
</dbReference>
<evidence type="ECO:0000256" key="4">
    <source>
        <dbReference type="ARBA" id="ARBA00023002"/>
    </source>
</evidence>
<dbReference type="Gene3D" id="1.10.3730.10">
    <property type="entry name" value="ProC C-terminal domain-like"/>
    <property type="match status" value="1"/>
</dbReference>
<keyword evidence="5" id="KW-0028">Amino-acid biosynthesis</keyword>
<dbReference type="InterPro" id="IPR008927">
    <property type="entry name" value="6-PGluconate_DH-like_C_sf"/>
</dbReference>
<dbReference type="InterPro" id="IPR029036">
    <property type="entry name" value="P5CR_dimer"/>
</dbReference>
<dbReference type="GO" id="GO:0055129">
    <property type="term" value="P:L-proline biosynthetic process"/>
    <property type="evidence" value="ECO:0007669"/>
    <property type="project" value="UniProtKB-UniRule"/>
</dbReference>
<dbReference type="PANTHER" id="PTHR11645">
    <property type="entry name" value="PYRROLINE-5-CARBOXYLATE REDUCTASE"/>
    <property type="match status" value="1"/>
</dbReference>
<evidence type="ECO:0000256" key="7">
    <source>
        <dbReference type="PIRSR" id="PIRSR000193-1"/>
    </source>
</evidence>
<gene>
    <name evidence="5 10" type="primary">proC</name>
    <name evidence="10" type="ORF">HMPREF6123_0270</name>
</gene>
<evidence type="ECO:0000259" key="9">
    <source>
        <dbReference type="Pfam" id="PF14748"/>
    </source>
</evidence>
<dbReference type="PANTHER" id="PTHR11645:SF0">
    <property type="entry name" value="PYRROLINE-5-CARBOXYLATE REDUCTASE 3"/>
    <property type="match status" value="1"/>
</dbReference>
<dbReference type="GO" id="GO:0004735">
    <property type="term" value="F:pyrroline-5-carboxylate reductase activity"/>
    <property type="evidence" value="ECO:0007669"/>
    <property type="project" value="UniProtKB-UniRule"/>
</dbReference>
<feature type="domain" description="Pyrroline-5-carboxylate reductase catalytic N-terminal" evidence="8">
    <location>
        <begin position="33"/>
        <end position="128"/>
    </location>
</feature>
<comment type="similarity">
    <text evidence="1 5">Belongs to the pyrroline-5-carboxylate reductase family.</text>
</comment>
<dbReference type="eggNOG" id="COG0345">
    <property type="taxonomic scope" value="Bacteria"/>
</dbReference>
<proteinExistence type="inferred from homology"/>
<feature type="binding site" evidence="7">
    <location>
        <begin position="37"/>
        <end position="42"/>
    </location>
    <ligand>
        <name>NADP(+)</name>
        <dbReference type="ChEBI" id="CHEBI:58349"/>
    </ligand>
</feature>
<dbReference type="UniPathway" id="UPA00098">
    <property type="reaction ID" value="UER00361"/>
</dbReference>
<dbReference type="InParanoid" id="C2KUV1"/>
<evidence type="ECO:0000259" key="8">
    <source>
        <dbReference type="Pfam" id="PF03807"/>
    </source>
</evidence>
<dbReference type="EMBL" id="ACKX01000028">
    <property type="protein sequence ID" value="EEJ52440.1"/>
    <property type="molecule type" value="Genomic_DNA"/>
</dbReference>